<feature type="region of interest" description="Disordered" evidence="1">
    <location>
        <begin position="42"/>
        <end position="67"/>
    </location>
</feature>
<name>A0A8K0H291_9ROSA</name>
<sequence>MVSNDDFSFPTITTNPVSHFTIPPTSLWRISSVVYPDCSYNQEGEDHNQKGISIKQEGSSSSSSTELSKKIVFSDEVDSDQQERMDMLWEDFNINEELKMVSCSLDFGNMKKTRYHDHHDERRRASSGYFHGVGDHQELCCVQALKISNKTTISKRPNMVLMRALKKLFFIHNLAHRTRKT</sequence>
<comment type="caution">
    <text evidence="2">The sequence shown here is derived from an EMBL/GenBank/DDBJ whole genome shotgun (WGS) entry which is preliminary data.</text>
</comment>
<dbReference type="PANTHER" id="PTHR34666">
    <property type="entry name" value="EXPRESSED PROTEIN"/>
    <property type="match status" value="1"/>
</dbReference>
<organism evidence="2 3">
    <name type="scientific">Rhamnella rubrinervis</name>
    <dbReference type="NCBI Taxonomy" id="2594499"/>
    <lineage>
        <taxon>Eukaryota</taxon>
        <taxon>Viridiplantae</taxon>
        <taxon>Streptophyta</taxon>
        <taxon>Embryophyta</taxon>
        <taxon>Tracheophyta</taxon>
        <taxon>Spermatophyta</taxon>
        <taxon>Magnoliopsida</taxon>
        <taxon>eudicotyledons</taxon>
        <taxon>Gunneridae</taxon>
        <taxon>Pentapetalae</taxon>
        <taxon>rosids</taxon>
        <taxon>fabids</taxon>
        <taxon>Rosales</taxon>
        <taxon>Rhamnaceae</taxon>
        <taxon>rhamnoid group</taxon>
        <taxon>Rhamneae</taxon>
        <taxon>Rhamnella</taxon>
    </lineage>
</organism>
<dbReference type="Proteomes" id="UP000796880">
    <property type="component" value="Unassembled WGS sequence"/>
</dbReference>
<dbReference type="EMBL" id="VOIH02000006">
    <property type="protein sequence ID" value="KAF3444208.1"/>
    <property type="molecule type" value="Genomic_DNA"/>
</dbReference>
<gene>
    <name evidence="2" type="ORF">FNV43_RR13898</name>
</gene>
<evidence type="ECO:0000313" key="3">
    <source>
        <dbReference type="Proteomes" id="UP000796880"/>
    </source>
</evidence>
<proteinExistence type="predicted"/>
<evidence type="ECO:0000256" key="1">
    <source>
        <dbReference type="SAM" id="MobiDB-lite"/>
    </source>
</evidence>
<reference evidence="2" key="1">
    <citation type="submission" date="2020-03" db="EMBL/GenBank/DDBJ databases">
        <title>A high-quality chromosome-level genome assembly of a woody plant with both climbing and erect habits, Rhamnella rubrinervis.</title>
        <authorList>
            <person name="Lu Z."/>
            <person name="Yang Y."/>
            <person name="Zhu X."/>
            <person name="Sun Y."/>
        </authorList>
    </citation>
    <scope>NUCLEOTIDE SEQUENCE</scope>
    <source>
        <strain evidence="2">BYM</strain>
        <tissue evidence="2">Leaf</tissue>
    </source>
</reference>
<dbReference type="PANTHER" id="PTHR34666:SF1">
    <property type="entry name" value="OS02G0554800 PROTEIN"/>
    <property type="match status" value="1"/>
</dbReference>
<dbReference type="AlphaFoldDB" id="A0A8K0H291"/>
<protein>
    <submittedName>
        <fullName evidence="2">Uncharacterized protein</fullName>
    </submittedName>
</protein>
<dbReference type="OrthoDB" id="1917400at2759"/>
<evidence type="ECO:0000313" key="2">
    <source>
        <dbReference type="EMBL" id="KAF3444208.1"/>
    </source>
</evidence>
<accession>A0A8K0H291</accession>
<keyword evidence="3" id="KW-1185">Reference proteome</keyword>